<organism evidence="1 2">
    <name type="scientific">Haloferax marinum</name>
    <dbReference type="NCBI Taxonomy" id="2666143"/>
    <lineage>
        <taxon>Archaea</taxon>
        <taxon>Methanobacteriati</taxon>
        <taxon>Methanobacteriota</taxon>
        <taxon>Stenosarchaea group</taxon>
        <taxon>Halobacteria</taxon>
        <taxon>Halobacteriales</taxon>
        <taxon>Haloferacaceae</taxon>
        <taxon>Haloferax</taxon>
    </lineage>
</organism>
<dbReference type="AlphaFoldDB" id="A0A6A8G9F4"/>
<dbReference type="Proteomes" id="UP000443423">
    <property type="component" value="Unassembled WGS sequence"/>
</dbReference>
<reference evidence="1 2" key="1">
    <citation type="submission" date="2019-11" db="EMBL/GenBank/DDBJ databases">
        <title>Whole genome sequence of Haloferax sp. MBLA0078.</title>
        <authorList>
            <person name="Seo M.-J."/>
            <person name="Cho E.-S."/>
        </authorList>
    </citation>
    <scope>NUCLEOTIDE SEQUENCE [LARGE SCALE GENOMIC DNA]</scope>
    <source>
        <strain evidence="1 2">MBLA0078</strain>
    </source>
</reference>
<sequence length="54" mass="5993">MFEGTLVQPEEPEYDHARVLWNGMIDEYPLLIDLSGTTNAVVDTTTRRVGVQGG</sequence>
<proteinExistence type="predicted"/>
<dbReference type="EMBL" id="WKJQ01000001">
    <property type="protein sequence ID" value="MRW97819.1"/>
    <property type="molecule type" value="Genomic_DNA"/>
</dbReference>
<evidence type="ECO:0000313" key="2">
    <source>
        <dbReference type="Proteomes" id="UP000443423"/>
    </source>
</evidence>
<dbReference type="InterPro" id="IPR016167">
    <property type="entry name" value="FAD-bd_PCMH_sub1"/>
</dbReference>
<accession>A0A6A8G9F4</accession>
<gene>
    <name evidence="1" type="ORF">GJR99_14710</name>
</gene>
<protein>
    <submittedName>
        <fullName evidence="1">Uncharacterized protein</fullName>
    </submittedName>
</protein>
<dbReference type="Gene3D" id="3.30.43.10">
    <property type="entry name" value="Uridine Diphospho-n-acetylenolpyruvylglucosamine Reductase, domain 2"/>
    <property type="match status" value="1"/>
</dbReference>
<dbReference type="RefSeq" id="WP_154326010.1">
    <property type="nucleotide sequence ID" value="NZ_WKJQ01000001.1"/>
</dbReference>
<evidence type="ECO:0000313" key="1">
    <source>
        <dbReference type="EMBL" id="MRW97819.1"/>
    </source>
</evidence>
<name>A0A6A8G9F4_9EURY</name>
<keyword evidence="2" id="KW-1185">Reference proteome</keyword>
<comment type="caution">
    <text evidence="1">The sequence shown here is derived from an EMBL/GenBank/DDBJ whole genome shotgun (WGS) entry which is preliminary data.</text>
</comment>